<keyword evidence="3" id="KW-0732">Signal</keyword>
<dbReference type="CDD" id="cd22843">
    <property type="entry name" value="Gal_Rha_Lectin-like_P113"/>
    <property type="match status" value="1"/>
</dbReference>
<evidence type="ECO:0000256" key="1">
    <source>
        <dbReference type="SAM" id="MobiDB-lite"/>
    </source>
</evidence>
<evidence type="ECO:0000313" key="5">
    <source>
        <dbReference type="Proteomes" id="UP000242188"/>
    </source>
</evidence>
<evidence type="ECO:0000256" key="3">
    <source>
        <dbReference type="SAM" id="SignalP"/>
    </source>
</evidence>
<accession>A0A210Q591</accession>
<feature type="compositionally biased region" description="Low complexity" evidence="1">
    <location>
        <begin position="141"/>
        <end position="150"/>
    </location>
</feature>
<evidence type="ECO:0008006" key="6">
    <source>
        <dbReference type="Google" id="ProtNLM"/>
    </source>
</evidence>
<reference evidence="4 5" key="1">
    <citation type="journal article" date="2017" name="Nat. Ecol. Evol.">
        <title>Scallop genome provides insights into evolution of bilaterian karyotype and development.</title>
        <authorList>
            <person name="Wang S."/>
            <person name="Zhang J."/>
            <person name="Jiao W."/>
            <person name="Li J."/>
            <person name="Xun X."/>
            <person name="Sun Y."/>
            <person name="Guo X."/>
            <person name="Huan P."/>
            <person name="Dong B."/>
            <person name="Zhang L."/>
            <person name="Hu X."/>
            <person name="Sun X."/>
            <person name="Wang J."/>
            <person name="Zhao C."/>
            <person name="Wang Y."/>
            <person name="Wang D."/>
            <person name="Huang X."/>
            <person name="Wang R."/>
            <person name="Lv J."/>
            <person name="Li Y."/>
            <person name="Zhang Z."/>
            <person name="Liu B."/>
            <person name="Lu W."/>
            <person name="Hui Y."/>
            <person name="Liang J."/>
            <person name="Zhou Z."/>
            <person name="Hou R."/>
            <person name="Li X."/>
            <person name="Liu Y."/>
            <person name="Li H."/>
            <person name="Ning X."/>
            <person name="Lin Y."/>
            <person name="Zhao L."/>
            <person name="Xing Q."/>
            <person name="Dou J."/>
            <person name="Li Y."/>
            <person name="Mao J."/>
            <person name="Guo H."/>
            <person name="Dou H."/>
            <person name="Li T."/>
            <person name="Mu C."/>
            <person name="Jiang W."/>
            <person name="Fu Q."/>
            <person name="Fu X."/>
            <person name="Miao Y."/>
            <person name="Liu J."/>
            <person name="Yu Q."/>
            <person name="Li R."/>
            <person name="Liao H."/>
            <person name="Li X."/>
            <person name="Kong Y."/>
            <person name="Jiang Z."/>
            <person name="Chourrout D."/>
            <person name="Li R."/>
            <person name="Bao Z."/>
        </authorList>
    </citation>
    <scope>NUCLEOTIDE SEQUENCE [LARGE SCALE GENOMIC DNA]</scope>
    <source>
        <strain evidence="4 5">PY_sf001</strain>
    </source>
</reference>
<organism evidence="4 5">
    <name type="scientific">Mizuhopecten yessoensis</name>
    <name type="common">Japanese scallop</name>
    <name type="synonym">Patinopecten yessoensis</name>
    <dbReference type="NCBI Taxonomy" id="6573"/>
    <lineage>
        <taxon>Eukaryota</taxon>
        <taxon>Metazoa</taxon>
        <taxon>Spiralia</taxon>
        <taxon>Lophotrochozoa</taxon>
        <taxon>Mollusca</taxon>
        <taxon>Bivalvia</taxon>
        <taxon>Autobranchia</taxon>
        <taxon>Pteriomorphia</taxon>
        <taxon>Pectinida</taxon>
        <taxon>Pectinoidea</taxon>
        <taxon>Pectinidae</taxon>
        <taxon>Mizuhopecten</taxon>
    </lineage>
</organism>
<feature type="transmembrane region" description="Helical" evidence="2">
    <location>
        <begin position="180"/>
        <end position="204"/>
    </location>
</feature>
<evidence type="ECO:0000256" key="2">
    <source>
        <dbReference type="SAM" id="Phobius"/>
    </source>
</evidence>
<proteinExistence type="predicted"/>
<feature type="region of interest" description="Disordered" evidence="1">
    <location>
        <begin position="280"/>
        <end position="323"/>
    </location>
</feature>
<feature type="region of interest" description="Disordered" evidence="1">
    <location>
        <begin position="368"/>
        <end position="388"/>
    </location>
</feature>
<feature type="region of interest" description="Disordered" evidence="1">
    <location>
        <begin position="232"/>
        <end position="267"/>
    </location>
</feature>
<name>A0A210Q591_MIZYE</name>
<comment type="caution">
    <text evidence="4">The sequence shown here is derived from an EMBL/GenBank/DDBJ whole genome shotgun (WGS) entry which is preliminary data.</text>
</comment>
<dbReference type="Proteomes" id="UP000242188">
    <property type="component" value="Unassembled WGS sequence"/>
</dbReference>
<feature type="compositionally biased region" description="Basic and acidic residues" evidence="1">
    <location>
        <begin position="158"/>
        <end position="170"/>
    </location>
</feature>
<evidence type="ECO:0000313" key="4">
    <source>
        <dbReference type="EMBL" id="OWF43904.1"/>
    </source>
</evidence>
<dbReference type="AlphaFoldDB" id="A0A210Q591"/>
<keyword evidence="2" id="KW-0812">Transmembrane</keyword>
<protein>
    <recommendedName>
        <fullName evidence="6">SUEL-type lectin domain-containing protein</fullName>
    </recommendedName>
</protein>
<sequence length="388" mass="43690">MMCYNTVISRLVVSVLFLVHSSHCQGGRIFECTDQNVNGSRKTLHVQCSGNKVIRINEAIYGLNKLKYCMYTVGDCIENIDLDDECCGRQQCDVTIWRVFSAKCGYYVSFFRLIYDCIPAYKSDCVVYVDPDDPSTDRLTTETLPNTTSTNMIPPVTEYKDPSRPKKEVTLPENEDKEDLTIILGSAALVALLLAAILTVVFMLRRYQWQSEKQCFLSMFVGMCTRHPPDGCEDPDGNVQQSSHQGHAGPVFPATIDREANNNQDNEGVPQTVLTVESDASDDNQNNENAPEVTQDYTPQSKRKRKRNEPSPDIKIGQDSKLRESPILEEDMSLYNRNIIFSNKTFDKQVAVNDNDDMQHLPHAIIQSKNNHPPSSRVLTEETGTTAV</sequence>
<keyword evidence="2" id="KW-1133">Transmembrane helix</keyword>
<gene>
    <name evidence="4" type="ORF">KP79_PYT06647</name>
</gene>
<feature type="chain" id="PRO_5013007459" description="SUEL-type lectin domain-containing protein" evidence="3">
    <location>
        <begin position="27"/>
        <end position="388"/>
    </location>
</feature>
<feature type="compositionally biased region" description="Basic and acidic residues" evidence="1">
    <location>
        <begin position="308"/>
        <end position="323"/>
    </location>
</feature>
<dbReference type="Gene3D" id="2.60.120.740">
    <property type="match status" value="1"/>
</dbReference>
<dbReference type="EMBL" id="NEDP02004983">
    <property type="protein sequence ID" value="OWF43904.1"/>
    <property type="molecule type" value="Genomic_DNA"/>
</dbReference>
<keyword evidence="5" id="KW-1185">Reference proteome</keyword>
<feature type="region of interest" description="Disordered" evidence="1">
    <location>
        <begin position="137"/>
        <end position="172"/>
    </location>
</feature>
<keyword evidence="2" id="KW-0472">Membrane</keyword>
<dbReference type="InterPro" id="IPR043159">
    <property type="entry name" value="Lectin_gal-bd_sf"/>
</dbReference>
<feature type="signal peptide" evidence="3">
    <location>
        <begin position="1"/>
        <end position="26"/>
    </location>
</feature>
<dbReference type="OrthoDB" id="6153369at2759"/>